<feature type="region of interest" description="Disordered" evidence="4">
    <location>
        <begin position="295"/>
        <end position="356"/>
    </location>
</feature>
<reference evidence="5" key="1">
    <citation type="submission" date="2020-05" db="EMBL/GenBank/DDBJ databases">
        <title>Mycena genomes resolve the evolution of fungal bioluminescence.</title>
        <authorList>
            <person name="Tsai I.J."/>
        </authorList>
    </citation>
    <scope>NUCLEOTIDE SEQUENCE</scope>
    <source>
        <strain evidence="5">171206Taipei</strain>
    </source>
</reference>
<dbReference type="PANTHER" id="PTHR13031:SF0">
    <property type="entry name" value="RIBONUCLEASE P PROTEIN SUBUNIT P30"/>
    <property type="match status" value="1"/>
</dbReference>
<dbReference type="EMBL" id="JACAZF010000007">
    <property type="protein sequence ID" value="KAF7298748.1"/>
    <property type="molecule type" value="Genomic_DNA"/>
</dbReference>
<dbReference type="GeneID" id="59347410"/>
<name>A0A8H6SGX0_9AGAR</name>
<accession>A0A8H6SGX0</accession>
<dbReference type="SUPFAM" id="SSF89550">
    <property type="entry name" value="PHP domain-like"/>
    <property type="match status" value="1"/>
</dbReference>
<dbReference type="GO" id="GO:0003723">
    <property type="term" value="F:RNA binding"/>
    <property type="evidence" value="ECO:0007669"/>
    <property type="project" value="TreeGrafter"/>
</dbReference>
<feature type="compositionally biased region" description="Basic residues" evidence="4">
    <location>
        <begin position="339"/>
        <end position="348"/>
    </location>
</feature>
<keyword evidence="3" id="KW-0819">tRNA processing</keyword>
<feature type="compositionally biased region" description="Basic and acidic residues" evidence="4">
    <location>
        <begin position="307"/>
        <end position="319"/>
    </location>
</feature>
<dbReference type="PANTHER" id="PTHR13031">
    <property type="entry name" value="RIBONUCLEASE P SUBUNIT P30"/>
    <property type="match status" value="1"/>
</dbReference>
<dbReference type="OrthoDB" id="17948at2759"/>
<organism evidence="5 6">
    <name type="scientific">Mycena indigotica</name>
    <dbReference type="NCBI Taxonomy" id="2126181"/>
    <lineage>
        <taxon>Eukaryota</taxon>
        <taxon>Fungi</taxon>
        <taxon>Dikarya</taxon>
        <taxon>Basidiomycota</taxon>
        <taxon>Agaricomycotina</taxon>
        <taxon>Agaricomycetes</taxon>
        <taxon>Agaricomycetidae</taxon>
        <taxon>Agaricales</taxon>
        <taxon>Marasmiineae</taxon>
        <taxon>Mycenaceae</taxon>
        <taxon>Mycena</taxon>
    </lineage>
</organism>
<dbReference type="GO" id="GO:0008033">
    <property type="term" value="P:tRNA processing"/>
    <property type="evidence" value="ECO:0007669"/>
    <property type="project" value="UniProtKB-KW"/>
</dbReference>
<evidence type="ECO:0000313" key="6">
    <source>
        <dbReference type="Proteomes" id="UP000636479"/>
    </source>
</evidence>
<evidence type="ECO:0000256" key="3">
    <source>
        <dbReference type="ARBA" id="ARBA00022694"/>
    </source>
</evidence>
<gene>
    <name evidence="5" type="ORF">MIND_00822300</name>
</gene>
<keyword evidence="6" id="KW-1185">Reference proteome</keyword>
<dbReference type="InterPro" id="IPR002738">
    <property type="entry name" value="RNase_P_p30"/>
</dbReference>
<evidence type="ECO:0000256" key="1">
    <source>
        <dbReference type="ARBA" id="ARBA00004123"/>
    </source>
</evidence>
<evidence type="ECO:0000256" key="4">
    <source>
        <dbReference type="SAM" id="MobiDB-lite"/>
    </source>
</evidence>
<comment type="subcellular location">
    <subcellularLocation>
        <location evidence="1">Nucleus</location>
    </subcellularLocation>
</comment>
<dbReference type="InterPro" id="IPR016195">
    <property type="entry name" value="Pol/histidinol_Pase-like"/>
</dbReference>
<dbReference type="AlphaFoldDB" id="A0A8H6SGX0"/>
<dbReference type="Proteomes" id="UP000636479">
    <property type="component" value="Unassembled WGS sequence"/>
</dbReference>
<evidence type="ECO:0000256" key="2">
    <source>
        <dbReference type="ARBA" id="ARBA00007331"/>
    </source>
</evidence>
<protein>
    <submittedName>
        <fullName evidence="5">PHP domain-like protein</fullName>
    </submittedName>
</protein>
<dbReference type="RefSeq" id="XP_037218136.1">
    <property type="nucleotide sequence ID" value="XM_037364894.1"/>
</dbReference>
<comment type="similarity">
    <text evidence="2">Belongs to the eukaryotic/archaeal RNase P protein component 3 family.</text>
</comment>
<dbReference type="Pfam" id="PF01876">
    <property type="entry name" value="RNase_P_p30"/>
    <property type="match status" value="1"/>
</dbReference>
<comment type="caution">
    <text evidence="5">The sequence shown here is derived from an EMBL/GenBank/DDBJ whole genome shotgun (WGS) entry which is preliminary data.</text>
</comment>
<dbReference type="GO" id="GO:0005655">
    <property type="term" value="C:nucleolar ribonuclease P complex"/>
    <property type="evidence" value="ECO:0007669"/>
    <property type="project" value="TreeGrafter"/>
</dbReference>
<evidence type="ECO:0000313" key="5">
    <source>
        <dbReference type="EMBL" id="KAF7298748.1"/>
    </source>
</evidence>
<proteinExistence type="inferred from homology"/>
<sequence>MYFDLNVPIHFPQPVSTANKKNKGKQPYVPVDVVYSPGQIAAIETRVDVLVHLGYTVIAFNQTVASSVHPQTHANTLEPLLAKLKPRQGIVFLKRLTIVLDQESEKSMGLTLVNAHIFKPYDLIALMPTSQNTFSLACLTHTVASPVTAHIIAVPLTLRMDFRMRHTLVRGALKNGVVFEISYVGALGGEHDAIMVEAGAADKGVPAKRNWWTNGKEIIRITKGKGILVSGGVVAEADLRAPKDAANLITLLGVAQDVAQAASTKVPKALVLRAQTRQTYRAVLSDPILVVPSQEIDVDPPSLPPRDAAENKKRTRDSDDVGDGSLPIPGKNDIDGSLQKKKKRKKDKKASSLAVT</sequence>
<dbReference type="Gene3D" id="3.20.20.140">
    <property type="entry name" value="Metal-dependent hydrolases"/>
    <property type="match status" value="1"/>
</dbReference>